<dbReference type="PANTHER" id="PTHR44688:SF16">
    <property type="entry name" value="DNA-BINDING TRANSCRIPTIONAL ACTIVATOR DEVR_DOSR"/>
    <property type="match status" value="1"/>
</dbReference>
<evidence type="ECO:0000256" key="3">
    <source>
        <dbReference type="ARBA" id="ARBA00023163"/>
    </source>
</evidence>
<dbReference type="SUPFAM" id="SSF46894">
    <property type="entry name" value="C-terminal effector domain of the bipartite response regulators"/>
    <property type="match status" value="1"/>
</dbReference>
<dbReference type="InterPro" id="IPR036388">
    <property type="entry name" value="WH-like_DNA-bd_sf"/>
</dbReference>
<organism evidence="5 6">
    <name type="scientific">Phenylobacterium soli</name>
    <dbReference type="NCBI Taxonomy" id="2170551"/>
    <lineage>
        <taxon>Bacteria</taxon>
        <taxon>Pseudomonadati</taxon>
        <taxon>Pseudomonadota</taxon>
        <taxon>Alphaproteobacteria</taxon>
        <taxon>Caulobacterales</taxon>
        <taxon>Caulobacteraceae</taxon>
        <taxon>Phenylobacterium</taxon>
    </lineage>
</organism>
<dbReference type="InterPro" id="IPR036693">
    <property type="entry name" value="TF_LuxR_autoind-bd_dom_sf"/>
</dbReference>
<dbReference type="Gene3D" id="1.10.10.10">
    <property type="entry name" value="Winged helix-like DNA-binding domain superfamily/Winged helix DNA-binding domain"/>
    <property type="match status" value="1"/>
</dbReference>
<dbReference type="CDD" id="cd06170">
    <property type="entry name" value="LuxR_C_like"/>
    <property type="match status" value="1"/>
</dbReference>
<evidence type="ECO:0000259" key="4">
    <source>
        <dbReference type="PROSITE" id="PS50043"/>
    </source>
</evidence>
<dbReference type="Pfam" id="PF03472">
    <property type="entry name" value="Autoind_bind"/>
    <property type="match status" value="1"/>
</dbReference>
<dbReference type="InterPro" id="IPR016032">
    <property type="entry name" value="Sig_transdc_resp-reg_C-effctor"/>
</dbReference>
<keyword evidence="3" id="KW-0804">Transcription</keyword>
<dbReference type="InterPro" id="IPR000792">
    <property type="entry name" value="Tscrpt_reg_LuxR_C"/>
</dbReference>
<dbReference type="Proteomes" id="UP000249254">
    <property type="component" value="Unassembled WGS sequence"/>
</dbReference>
<dbReference type="GO" id="GO:0006355">
    <property type="term" value="P:regulation of DNA-templated transcription"/>
    <property type="evidence" value="ECO:0007669"/>
    <property type="project" value="InterPro"/>
</dbReference>
<dbReference type="InterPro" id="IPR005143">
    <property type="entry name" value="TF_LuxR_autoind-bd_dom"/>
</dbReference>
<dbReference type="GO" id="GO:0003677">
    <property type="term" value="F:DNA binding"/>
    <property type="evidence" value="ECO:0007669"/>
    <property type="project" value="UniProtKB-KW"/>
</dbReference>
<proteinExistence type="predicted"/>
<dbReference type="EMBL" id="QFYQ01000001">
    <property type="protein sequence ID" value="RAK54028.1"/>
    <property type="molecule type" value="Genomic_DNA"/>
</dbReference>
<dbReference type="OrthoDB" id="3170288at2"/>
<dbReference type="SUPFAM" id="SSF75516">
    <property type="entry name" value="Pheromone-binding domain of LuxR-like quorum-sensing transcription factors"/>
    <property type="match status" value="1"/>
</dbReference>
<dbReference type="Pfam" id="PF00196">
    <property type="entry name" value="GerE"/>
    <property type="match status" value="1"/>
</dbReference>
<protein>
    <recommendedName>
        <fullName evidence="4">HTH luxR-type domain-containing protein</fullName>
    </recommendedName>
</protein>
<keyword evidence="2" id="KW-0238">DNA-binding</keyword>
<dbReference type="PROSITE" id="PS50043">
    <property type="entry name" value="HTH_LUXR_2"/>
    <property type="match status" value="1"/>
</dbReference>
<gene>
    <name evidence="5" type="ORF">DJ017_05560</name>
</gene>
<evidence type="ECO:0000256" key="2">
    <source>
        <dbReference type="ARBA" id="ARBA00023125"/>
    </source>
</evidence>
<dbReference type="PANTHER" id="PTHR44688">
    <property type="entry name" value="DNA-BINDING TRANSCRIPTIONAL ACTIVATOR DEVR_DOSR"/>
    <property type="match status" value="1"/>
</dbReference>
<name>A0A328AMB9_9CAUL</name>
<comment type="caution">
    <text evidence="5">The sequence shown here is derived from an EMBL/GenBank/DDBJ whole genome shotgun (WGS) entry which is preliminary data.</text>
</comment>
<keyword evidence="1" id="KW-0805">Transcription regulation</keyword>
<accession>A0A328AMB9</accession>
<feature type="domain" description="HTH luxR-type" evidence="4">
    <location>
        <begin position="171"/>
        <end position="236"/>
    </location>
</feature>
<dbReference type="SMART" id="SM00421">
    <property type="entry name" value="HTH_LUXR"/>
    <property type="match status" value="1"/>
</dbReference>
<evidence type="ECO:0000256" key="1">
    <source>
        <dbReference type="ARBA" id="ARBA00023015"/>
    </source>
</evidence>
<keyword evidence="6" id="KW-1185">Reference proteome</keyword>
<sequence>MTDRYGEALSFLREARSISNLSELEARFAGLISQFGFEQTTCVLMAEPGRPIRPRVLFGLGDIAGRNQYISDGRQHYDPTFRAVFSATRAFTWTDVEPLAVSEEARDLFATARANGAEGLVVPIHGAYGEVSAVLLTGRDADVTDQARAVLQACSSMFAVAGVQLLELENDGPADPVLTRREAQVLTWLSRGKTAPEVAEILDISIGTTKTHLERAKAKLGHQATIPTILEAARRGWLIDPDDFR</sequence>
<dbReference type="AlphaFoldDB" id="A0A328AMB9"/>
<dbReference type="Gene3D" id="3.30.450.80">
    <property type="entry name" value="Transcription factor LuxR-like, autoinducer-binding domain"/>
    <property type="match status" value="1"/>
</dbReference>
<evidence type="ECO:0000313" key="6">
    <source>
        <dbReference type="Proteomes" id="UP000249254"/>
    </source>
</evidence>
<evidence type="ECO:0000313" key="5">
    <source>
        <dbReference type="EMBL" id="RAK54028.1"/>
    </source>
</evidence>
<reference evidence="6" key="1">
    <citation type="submission" date="2018-05" db="EMBL/GenBank/DDBJ databases">
        <authorList>
            <person name="Li X."/>
        </authorList>
    </citation>
    <scope>NUCLEOTIDE SEQUENCE [LARGE SCALE GENOMIC DNA]</scope>
    <source>
        <strain evidence="6">LX32</strain>
    </source>
</reference>
<dbReference type="PRINTS" id="PR00038">
    <property type="entry name" value="HTHLUXR"/>
</dbReference>
<dbReference type="RefSeq" id="WP_111527779.1">
    <property type="nucleotide sequence ID" value="NZ_JBHRSG010000002.1"/>
</dbReference>